<sequence>MNRKNFITSLVTAGGILSTCDAWAAPTLSEMRREHKIPPYLKAGDSIGITSPAGYISLEAIHPSVQLMESWGFKVVIGTTIGKKDYTYGGTDEERRLDFQMMLDSPEIKAIMCARGGYGFVRFIDQINFKDFVRNPKWLIGFSDITVLHAHVNQNFGIATLHSKMCNSFPDDWAKAEPIQISTILSIKQALGGEKLNYTATGALSNRYGRAEGPLVGGNLSIIHTLAGTPSDLDTRGKILFVEDTKEQLYSIDRMFWNLKRTGKLAHLAGLIIGGFNIKTDAIGEEFGQSVYEMVMEKVKEYTYPVCFDFPVGHQLNNFALKCNVKHELMVGQGGSTLKEV</sequence>
<dbReference type="InterPro" id="IPR003507">
    <property type="entry name" value="S66_fam"/>
</dbReference>
<dbReference type="EC" id="3.4.17.13" evidence="10"/>
<evidence type="ECO:0000313" key="11">
    <source>
        <dbReference type="Proteomes" id="UP000014174"/>
    </source>
</evidence>
<dbReference type="Pfam" id="PF02016">
    <property type="entry name" value="Peptidase_S66"/>
    <property type="match status" value="1"/>
</dbReference>
<dbReference type="InterPro" id="IPR027478">
    <property type="entry name" value="LdcA_N"/>
</dbReference>
<proteinExistence type="inferred from homology"/>
<feature type="signal peptide" evidence="7">
    <location>
        <begin position="1"/>
        <end position="24"/>
    </location>
</feature>
<reference evidence="10 11" key="1">
    <citation type="journal article" date="2013" name="Genome Announc.">
        <title>Draft Genome Sequence of Arcticibacter svalbardensis Strain MN12-7T, a Member of the Family Sphingobacteriaceae Isolated from an Arctic Soil Sample.</title>
        <authorList>
            <person name="Shivaji S."/>
            <person name="Ara S."/>
            <person name="Prasad S."/>
            <person name="Manasa B.P."/>
            <person name="Begum Z."/>
            <person name="Singh A."/>
            <person name="Kumar Pinnaka A."/>
        </authorList>
    </citation>
    <scope>NUCLEOTIDE SEQUENCE [LARGE SCALE GENOMIC DNA]</scope>
    <source>
        <strain evidence="10 11">MN12-7</strain>
    </source>
</reference>
<dbReference type="InterPro" id="IPR040449">
    <property type="entry name" value="Peptidase_S66_N"/>
</dbReference>
<keyword evidence="4 10" id="KW-0378">Hydrolase</keyword>
<feature type="chain" id="PRO_5004472124" evidence="7">
    <location>
        <begin position="25"/>
        <end position="341"/>
    </location>
</feature>
<dbReference type="Pfam" id="PF17676">
    <property type="entry name" value="Peptidase_S66C"/>
    <property type="match status" value="1"/>
</dbReference>
<protein>
    <submittedName>
        <fullName evidence="10">Muramoyltetrapeptide carboxypeptidase</fullName>
        <ecNumber evidence="10">3.4.17.13</ecNumber>
    </submittedName>
</protein>
<keyword evidence="2 10" id="KW-0121">Carboxypeptidase</keyword>
<dbReference type="PANTHER" id="PTHR30237:SF2">
    <property type="entry name" value="MUREIN TETRAPEPTIDE CARBOXYPEPTIDASE"/>
    <property type="match status" value="1"/>
</dbReference>
<evidence type="ECO:0000256" key="6">
    <source>
        <dbReference type="PIRSR" id="PIRSR028757-1"/>
    </source>
</evidence>
<evidence type="ECO:0000259" key="8">
    <source>
        <dbReference type="Pfam" id="PF02016"/>
    </source>
</evidence>
<dbReference type="Gene3D" id="3.50.30.60">
    <property type="entry name" value="LD-carboxypeptidase A C-terminal domain-like"/>
    <property type="match status" value="1"/>
</dbReference>
<name>R9GVM4_9SPHI</name>
<dbReference type="InterPro" id="IPR040921">
    <property type="entry name" value="Peptidase_S66C"/>
</dbReference>
<dbReference type="eggNOG" id="COG1619">
    <property type="taxonomic scope" value="Bacteria"/>
</dbReference>
<evidence type="ECO:0000256" key="3">
    <source>
        <dbReference type="ARBA" id="ARBA00022670"/>
    </source>
</evidence>
<dbReference type="InterPro" id="IPR029062">
    <property type="entry name" value="Class_I_gatase-like"/>
</dbReference>
<dbReference type="GO" id="GO:0006508">
    <property type="term" value="P:proteolysis"/>
    <property type="evidence" value="ECO:0007669"/>
    <property type="project" value="UniProtKB-KW"/>
</dbReference>
<dbReference type="PIRSF" id="PIRSF028757">
    <property type="entry name" value="LD-carboxypeptidase"/>
    <property type="match status" value="1"/>
</dbReference>
<evidence type="ECO:0000313" key="10">
    <source>
        <dbReference type="EMBL" id="EOR95781.1"/>
    </source>
</evidence>
<evidence type="ECO:0000256" key="2">
    <source>
        <dbReference type="ARBA" id="ARBA00022645"/>
    </source>
</evidence>
<organism evidence="10 11">
    <name type="scientific">Arcticibacter svalbardensis MN12-7</name>
    <dbReference type="NCBI Taxonomy" id="1150600"/>
    <lineage>
        <taxon>Bacteria</taxon>
        <taxon>Pseudomonadati</taxon>
        <taxon>Bacteroidota</taxon>
        <taxon>Sphingobacteriia</taxon>
        <taxon>Sphingobacteriales</taxon>
        <taxon>Sphingobacteriaceae</taxon>
        <taxon>Arcticibacter</taxon>
    </lineage>
</organism>
<keyword evidence="5" id="KW-0720">Serine protease</keyword>
<keyword evidence="11" id="KW-1185">Reference proteome</keyword>
<accession>R9GVM4</accession>
<feature type="active site" description="Nucleophile" evidence="6">
    <location>
        <position position="143"/>
    </location>
</feature>
<dbReference type="CDD" id="cd07025">
    <property type="entry name" value="Peptidase_S66"/>
    <property type="match status" value="1"/>
</dbReference>
<feature type="active site" description="Charge relay system" evidence="6">
    <location>
        <position position="243"/>
    </location>
</feature>
<comment type="similarity">
    <text evidence="1">Belongs to the peptidase S66 family.</text>
</comment>
<keyword evidence="7" id="KW-0732">Signal</keyword>
<dbReference type="SUPFAM" id="SSF141986">
    <property type="entry name" value="LD-carboxypeptidase A C-terminal domain-like"/>
    <property type="match status" value="1"/>
</dbReference>
<dbReference type="Gene3D" id="3.40.50.10740">
    <property type="entry name" value="Class I glutamine amidotransferase-like"/>
    <property type="match status" value="1"/>
</dbReference>
<comment type="caution">
    <text evidence="10">The sequence shown here is derived from an EMBL/GenBank/DDBJ whole genome shotgun (WGS) entry which is preliminary data.</text>
</comment>
<dbReference type="EMBL" id="AQPN01000043">
    <property type="protein sequence ID" value="EOR95781.1"/>
    <property type="molecule type" value="Genomic_DNA"/>
</dbReference>
<evidence type="ECO:0000256" key="7">
    <source>
        <dbReference type="SAM" id="SignalP"/>
    </source>
</evidence>
<dbReference type="PANTHER" id="PTHR30237">
    <property type="entry name" value="MURAMOYLTETRAPEPTIDE CARBOXYPEPTIDASE"/>
    <property type="match status" value="1"/>
</dbReference>
<keyword evidence="3" id="KW-0645">Protease</keyword>
<feature type="domain" description="LD-carboxypeptidase N-terminal" evidence="8">
    <location>
        <begin position="47"/>
        <end position="162"/>
    </location>
</feature>
<dbReference type="SUPFAM" id="SSF52317">
    <property type="entry name" value="Class I glutamine amidotransferase-like"/>
    <property type="match status" value="1"/>
</dbReference>
<dbReference type="STRING" id="1150600.ADIARSV_1094"/>
<dbReference type="PATRIC" id="fig|1150600.3.peg.1076"/>
<dbReference type="Proteomes" id="UP000014174">
    <property type="component" value="Unassembled WGS sequence"/>
</dbReference>
<dbReference type="RefSeq" id="WP_016194338.1">
    <property type="nucleotide sequence ID" value="NZ_AQPN01000043.1"/>
</dbReference>
<evidence type="ECO:0000256" key="1">
    <source>
        <dbReference type="ARBA" id="ARBA00010233"/>
    </source>
</evidence>
<feature type="domain" description="LD-carboxypeptidase C-terminal" evidence="9">
    <location>
        <begin position="212"/>
        <end position="329"/>
    </location>
</feature>
<dbReference type="GO" id="GO:0008236">
    <property type="term" value="F:serine-type peptidase activity"/>
    <property type="evidence" value="ECO:0007669"/>
    <property type="project" value="UniProtKB-KW"/>
</dbReference>
<feature type="active site" description="Charge relay system" evidence="6">
    <location>
        <position position="314"/>
    </location>
</feature>
<evidence type="ECO:0000259" key="9">
    <source>
        <dbReference type="Pfam" id="PF17676"/>
    </source>
</evidence>
<dbReference type="OrthoDB" id="9807329at2"/>
<evidence type="ECO:0000256" key="4">
    <source>
        <dbReference type="ARBA" id="ARBA00022801"/>
    </source>
</evidence>
<dbReference type="InterPro" id="IPR027461">
    <property type="entry name" value="Carboxypeptidase_A_C_sf"/>
</dbReference>
<dbReference type="AlphaFoldDB" id="R9GVM4"/>
<gene>
    <name evidence="10" type="ORF">ADIARSV_1094</name>
</gene>
<dbReference type="GO" id="GO:0106415">
    <property type="term" value="F:muramoyltetrapeptide carboxypeptidase activity"/>
    <property type="evidence" value="ECO:0007669"/>
    <property type="project" value="UniProtKB-EC"/>
</dbReference>
<evidence type="ECO:0000256" key="5">
    <source>
        <dbReference type="ARBA" id="ARBA00022825"/>
    </source>
</evidence>